<gene>
    <name evidence="4 7" type="primary">kynU</name>
    <name evidence="7" type="ORF">FIV46_03440</name>
</gene>
<accession>A0A501PT59</accession>
<dbReference type="SUPFAM" id="SSF53383">
    <property type="entry name" value="PLP-dependent transferases"/>
    <property type="match status" value="1"/>
</dbReference>
<sequence length="411" mass="46388">MLTREQFEDLDRTDPLASFRAEFELPEDVIYLDGNSLGPLPKSSKERARRVVEQEWGRDLIKSWNKAGWFEMGQRIGNKIAGLIGADQGEVIVCDNTSLNLFKVLSLALDMKADRRKILMEGSNFPTDNYVAQGLCKHLGYGHEVIFAEREQLIDAITEDVAVVSLVHVHYKTGQILDVKAIMEKARSVGALVVWDLAHSAGAVPVDLGDWKADFAVGCGYKYLNGGPGAPAFVYVAKRHQGRFRQPLDGWWSHKAPFDFTRDYEPAEDIWQMMTGTQPILSMSLLEEGVDLMARADMGMLREKSKRLGDMFIQLVEEKLDGCGFEVVSPRDAEVRGSQVSLTHDYGYPIMQALIERNIIGDFRAPDILRFGFAPLYVRYSDIWDTVEMLQDIMQKNLWNLPEYQAKAAVT</sequence>
<dbReference type="InterPro" id="IPR015422">
    <property type="entry name" value="PyrdxlP-dep_Trfase_small"/>
</dbReference>
<comment type="similarity">
    <text evidence="4 6">Belongs to the kynureninase family.</text>
</comment>
<dbReference type="HAMAP" id="MF_01970">
    <property type="entry name" value="Kynureninase"/>
    <property type="match status" value="1"/>
</dbReference>
<dbReference type="Proteomes" id="UP000319148">
    <property type="component" value="Unassembled WGS sequence"/>
</dbReference>
<dbReference type="Gene3D" id="3.90.1150.10">
    <property type="entry name" value="Aspartate Aminotransferase, domain 1"/>
    <property type="match status" value="1"/>
</dbReference>
<feature type="binding site" evidence="4">
    <location>
        <position position="251"/>
    </location>
    <ligand>
        <name>pyridoxal 5'-phosphate</name>
        <dbReference type="ChEBI" id="CHEBI:597326"/>
    </ligand>
</feature>
<evidence type="ECO:0000256" key="4">
    <source>
        <dbReference type="HAMAP-Rule" id="MF_01970"/>
    </source>
</evidence>
<keyword evidence="1 4" id="KW-0662">Pyridine nucleotide biosynthesis</keyword>
<dbReference type="PIRSF" id="PIRSF038800">
    <property type="entry name" value="KYNU"/>
    <property type="match status" value="1"/>
</dbReference>
<feature type="binding site" evidence="4">
    <location>
        <position position="221"/>
    </location>
    <ligand>
        <name>pyridoxal 5'-phosphate</name>
        <dbReference type="ChEBI" id="CHEBI:597326"/>
    </ligand>
</feature>
<protein>
    <recommendedName>
        <fullName evidence="4 5">Kynureninase</fullName>
        <ecNumber evidence="4 5">3.7.1.3</ecNumber>
    </recommendedName>
    <alternativeName>
        <fullName evidence="4">L-kynurenine hydrolase</fullName>
    </alternativeName>
</protein>
<feature type="binding site" evidence="4">
    <location>
        <position position="196"/>
    </location>
    <ligand>
        <name>pyridoxal 5'-phosphate</name>
        <dbReference type="ChEBI" id="CHEBI:597326"/>
    </ligand>
</feature>
<dbReference type="Gene3D" id="3.40.640.10">
    <property type="entry name" value="Type I PLP-dependent aspartate aminotransferase-like (Major domain)"/>
    <property type="match status" value="1"/>
</dbReference>
<dbReference type="NCBIfam" id="TIGR01814">
    <property type="entry name" value="kynureninase"/>
    <property type="match status" value="1"/>
</dbReference>
<dbReference type="UniPathway" id="UPA00334">
    <property type="reaction ID" value="UER00455"/>
</dbReference>
<dbReference type="EC" id="3.7.1.3" evidence="4 5"/>
<dbReference type="Pfam" id="PF22580">
    <property type="entry name" value="KYNU_C"/>
    <property type="match status" value="1"/>
</dbReference>
<feature type="binding site" evidence="4">
    <location>
        <position position="98"/>
    </location>
    <ligand>
        <name>pyridoxal 5'-phosphate</name>
        <dbReference type="ChEBI" id="CHEBI:597326"/>
    </ligand>
</feature>
<evidence type="ECO:0000256" key="2">
    <source>
        <dbReference type="ARBA" id="ARBA00022801"/>
    </source>
</evidence>
<comment type="caution">
    <text evidence="4">Lacks conserved residue(s) required for the propagation of feature annotation.</text>
</comment>
<comment type="catalytic activity">
    <reaction evidence="6">
        <text>3-hydroxy-L-kynurenine + H2O = 3-hydroxyanthranilate + L-alanine + H(+)</text>
        <dbReference type="Rhea" id="RHEA:25143"/>
        <dbReference type="ChEBI" id="CHEBI:15377"/>
        <dbReference type="ChEBI" id="CHEBI:15378"/>
        <dbReference type="ChEBI" id="CHEBI:36559"/>
        <dbReference type="ChEBI" id="CHEBI:57972"/>
        <dbReference type="ChEBI" id="CHEBI:58125"/>
        <dbReference type="EC" id="3.7.1.3"/>
    </reaction>
</comment>
<dbReference type="GO" id="GO:0030170">
    <property type="term" value="F:pyridoxal phosphate binding"/>
    <property type="evidence" value="ECO:0007669"/>
    <property type="project" value="UniProtKB-UniRule"/>
</dbReference>
<dbReference type="PANTHER" id="PTHR14084:SF0">
    <property type="entry name" value="KYNURENINASE"/>
    <property type="match status" value="1"/>
</dbReference>
<dbReference type="UniPathway" id="UPA00253">
    <property type="reaction ID" value="UER00329"/>
</dbReference>
<comment type="function">
    <text evidence="4 6">Catalyzes the cleavage of L-kynurenine (L-Kyn) and L-3-hydroxykynurenine (L-3OHKyn) into anthranilic acid (AA) and 3-hydroxyanthranilic acid (3-OHAA), respectively.</text>
</comment>
<evidence type="ECO:0000256" key="6">
    <source>
        <dbReference type="PIRNR" id="PIRNR038800"/>
    </source>
</evidence>
<dbReference type="InterPro" id="IPR015421">
    <property type="entry name" value="PyrdxlP-dep_Trfase_major"/>
</dbReference>
<dbReference type="GO" id="GO:0030429">
    <property type="term" value="F:kynureninase activity"/>
    <property type="evidence" value="ECO:0007669"/>
    <property type="project" value="UniProtKB-UniRule"/>
</dbReference>
<evidence type="ECO:0000256" key="3">
    <source>
        <dbReference type="ARBA" id="ARBA00022898"/>
    </source>
</evidence>
<dbReference type="GO" id="GO:0019441">
    <property type="term" value="P:L-tryptophan catabolic process to kynurenine"/>
    <property type="evidence" value="ECO:0007669"/>
    <property type="project" value="TreeGrafter"/>
</dbReference>
<feature type="binding site" evidence="4">
    <location>
        <begin position="125"/>
        <end position="128"/>
    </location>
    <ligand>
        <name>pyridoxal 5'-phosphate</name>
        <dbReference type="ChEBI" id="CHEBI:597326"/>
    </ligand>
</feature>
<comment type="caution">
    <text evidence="7">The sequence shown here is derived from an EMBL/GenBank/DDBJ whole genome shotgun (WGS) entry which is preliminary data.</text>
</comment>
<comment type="catalytic activity">
    <reaction evidence="4 6">
        <text>L-kynurenine + H2O = anthranilate + L-alanine + H(+)</text>
        <dbReference type="Rhea" id="RHEA:16813"/>
        <dbReference type="ChEBI" id="CHEBI:15377"/>
        <dbReference type="ChEBI" id="CHEBI:15378"/>
        <dbReference type="ChEBI" id="CHEBI:16567"/>
        <dbReference type="ChEBI" id="CHEBI:57959"/>
        <dbReference type="ChEBI" id="CHEBI:57972"/>
        <dbReference type="EC" id="3.7.1.3"/>
    </reaction>
</comment>
<dbReference type="GO" id="GO:0019805">
    <property type="term" value="P:quinolinate biosynthetic process"/>
    <property type="evidence" value="ECO:0007669"/>
    <property type="project" value="UniProtKB-UniRule"/>
</dbReference>
<dbReference type="EMBL" id="VFIY01000004">
    <property type="protein sequence ID" value="TPD63144.1"/>
    <property type="molecule type" value="Genomic_DNA"/>
</dbReference>
<keyword evidence="3 4" id="KW-0663">Pyridoxal phosphate</keyword>
<feature type="modified residue" description="N6-(pyridoxal phosphate)lysine" evidence="4">
    <location>
        <position position="222"/>
    </location>
</feature>
<dbReference type="PANTHER" id="PTHR14084">
    <property type="entry name" value="KYNURENINASE"/>
    <property type="match status" value="1"/>
</dbReference>
<name>A0A501PT59_9PROT</name>
<feature type="binding site" evidence="4">
    <location>
        <position position="277"/>
    </location>
    <ligand>
        <name>pyridoxal 5'-phosphate</name>
        <dbReference type="ChEBI" id="CHEBI:597326"/>
    </ligand>
</feature>
<evidence type="ECO:0000256" key="5">
    <source>
        <dbReference type="NCBIfam" id="TIGR01814"/>
    </source>
</evidence>
<dbReference type="RefSeq" id="WP_139938399.1">
    <property type="nucleotide sequence ID" value="NZ_JBHSYP010000022.1"/>
</dbReference>
<comment type="pathway">
    <text evidence="4 6">Amino-acid degradation; L-kynurenine degradation; L-alanine and anthranilate from L-kynurenine: step 1/1.</text>
</comment>
<feature type="binding site" evidence="4">
    <location>
        <position position="199"/>
    </location>
    <ligand>
        <name>pyridoxal 5'-phosphate</name>
        <dbReference type="ChEBI" id="CHEBI:597326"/>
    </ligand>
</feature>
<dbReference type="GO" id="GO:0005737">
    <property type="term" value="C:cytoplasm"/>
    <property type="evidence" value="ECO:0007669"/>
    <property type="project" value="UniProtKB-UniRule"/>
</dbReference>
<evidence type="ECO:0000256" key="1">
    <source>
        <dbReference type="ARBA" id="ARBA00022642"/>
    </source>
</evidence>
<proteinExistence type="inferred from homology"/>
<comment type="cofactor">
    <cofactor evidence="4 6">
        <name>pyridoxal 5'-phosphate</name>
        <dbReference type="ChEBI" id="CHEBI:597326"/>
    </cofactor>
</comment>
<reference evidence="8" key="1">
    <citation type="submission" date="2019-06" db="EMBL/GenBank/DDBJ databases">
        <title>The complete genome of Emcibacter congregatus ZYLT.</title>
        <authorList>
            <person name="Zhao Z."/>
        </authorList>
    </citation>
    <scope>NUCLEOTIDE SEQUENCE [LARGE SCALE GENOMIC DNA]</scope>
    <source>
        <strain evidence="8">MCCC 1A06723</strain>
    </source>
</reference>
<dbReference type="InterPro" id="IPR010111">
    <property type="entry name" value="Kynureninase"/>
</dbReference>
<dbReference type="GO" id="GO:0097053">
    <property type="term" value="P:L-kynurenine catabolic process"/>
    <property type="evidence" value="ECO:0007669"/>
    <property type="project" value="UniProtKB-UniRule"/>
</dbReference>
<feature type="binding site" evidence="4">
    <location>
        <position position="97"/>
    </location>
    <ligand>
        <name>pyridoxal 5'-phosphate</name>
        <dbReference type="ChEBI" id="CHEBI:597326"/>
    </ligand>
</feature>
<comment type="pathway">
    <text evidence="4 6">Cofactor biosynthesis; NAD(+) biosynthesis; quinolinate from L-kynurenine: step 2/3.</text>
</comment>
<evidence type="ECO:0000313" key="8">
    <source>
        <dbReference type="Proteomes" id="UP000319148"/>
    </source>
</evidence>
<evidence type="ECO:0000313" key="7">
    <source>
        <dbReference type="EMBL" id="TPD63144.1"/>
    </source>
</evidence>
<dbReference type="InterPro" id="IPR015424">
    <property type="entry name" value="PyrdxlP-dep_Trfase"/>
</dbReference>
<dbReference type="GO" id="GO:0043420">
    <property type="term" value="P:anthranilate metabolic process"/>
    <property type="evidence" value="ECO:0007669"/>
    <property type="project" value="TreeGrafter"/>
</dbReference>
<keyword evidence="2 4" id="KW-0378">Hydrolase</keyword>
<comment type="subunit">
    <text evidence="4 6">Homodimer.</text>
</comment>
<keyword evidence="8" id="KW-1185">Reference proteome</keyword>
<dbReference type="GO" id="GO:0009435">
    <property type="term" value="P:NAD+ biosynthetic process"/>
    <property type="evidence" value="ECO:0007669"/>
    <property type="project" value="UniProtKB-UniRule"/>
</dbReference>
<dbReference type="AlphaFoldDB" id="A0A501PT59"/>
<organism evidence="7 8">
    <name type="scientific">Emcibacter nanhaiensis</name>
    <dbReference type="NCBI Taxonomy" id="1505037"/>
    <lineage>
        <taxon>Bacteria</taxon>
        <taxon>Pseudomonadati</taxon>
        <taxon>Pseudomonadota</taxon>
        <taxon>Alphaproteobacteria</taxon>
        <taxon>Emcibacterales</taxon>
        <taxon>Emcibacteraceae</taxon>
        <taxon>Emcibacter</taxon>
    </lineage>
</organism>
<dbReference type="OrthoDB" id="9812626at2"/>